<organism evidence="3 4">
    <name type="scientific">Nonomuraea solani</name>
    <dbReference type="NCBI Taxonomy" id="1144553"/>
    <lineage>
        <taxon>Bacteria</taxon>
        <taxon>Bacillati</taxon>
        <taxon>Actinomycetota</taxon>
        <taxon>Actinomycetes</taxon>
        <taxon>Streptosporangiales</taxon>
        <taxon>Streptosporangiaceae</taxon>
        <taxon>Nonomuraea</taxon>
    </lineage>
</organism>
<reference evidence="3 4" key="1">
    <citation type="submission" date="2016-10" db="EMBL/GenBank/DDBJ databases">
        <authorList>
            <person name="de Groot N.N."/>
        </authorList>
    </citation>
    <scope>NUCLEOTIDE SEQUENCE [LARGE SCALE GENOMIC DNA]</scope>
    <source>
        <strain evidence="3 4">CGMCC 4.7037</strain>
    </source>
</reference>
<dbReference type="OrthoDB" id="3515039at2"/>
<sequence>MKRILAGLALASSAALITATPAQAAPADPSKALKKQYVAGHGVRFSEAVRTRSDGKTTAILSRTGTLEFGKKGVVAGEVRAKGAKSAFVPPRMIVVGGSSYAQGDVFSQDLPEGKKWVRYPGQADPRLSGQPLDIFEPKVLKTLVSQAKSFKGGTYRGSISFGTMSKLYGETVDKKLSKIKISYALGVDSKGLVTGIRSEYTLDFGILGKSTSAISTRFTGWGAKITIKAPPADEVIDFDDLGSDSSVPQEIPDGSLNSFGGAR</sequence>
<feature type="region of interest" description="Disordered" evidence="1">
    <location>
        <begin position="242"/>
        <end position="264"/>
    </location>
</feature>
<keyword evidence="4" id="KW-1185">Reference proteome</keyword>
<accession>A0A1H6ERK0</accession>
<gene>
    <name evidence="3" type="ORF">SAMN05444920_113171</name>
</gene>
<proteinExistence type="predicted"/>
<evidence type="ECO:0000313" key="4">
    <source>
        <dbReference type="Proteomes" id="UP000236732"/>
    </source>
</evidence>
<protein>
    <recommendedName>
        <fullName evidence="5">Lipoprotein LprG</fullName>
    </recommendedName>
</protein>
<feature type="signal peptide" evidence="2">
    <location>
        <begin position="1"/>
        <end position="24"/>
    </location>
</feature>
<keyword evidence="2" id="KW-0732">Signal</keyword>
<evidence type="ECO:0000313" key="3">
    <source>
        <dbReference type="EMBL" id="SEG99575.1"/>
    </source>
</evidence>
<dbReference type="Gene3D" id="2.50.20.20">
    <property type="match status" value="1"/>
</dbReference>
<evidence type="ECO:0000256" key="1">
    <source>
        <dbReference type="SAM" id="MobiDB-lite"/>
    </source>
</evidence>
<name>A0A1H6ERK0_9ACTN</name>
<dbReference type="AlphaFoldDB" id="A0A1H6ERK0"/>
<feature type="chain" id="PRO_5009297346" description="Lipoprotein LprG" evidence="2">
    <location>
        <begin position="25"/>
        <end position="264"/>
    </location>
</feature>
<dbReference type="Proteomes" id="UP000236732">
    <property type="component" value="Unassembled WGS sequence"/>
</dbReference>
<dbReference type="EMBL" id="FNVT01000013">
    <property type="protein sequence ID" value="SEG99575.1"/>
    <property type="molecule type" value="Genomic_DNA"/>
</dbReference>
<evidence type="ECO:0000256" key="2">
    <source>
        <dbReference type="SAM" id="SignalP"/>
    </source>
</evidence>
<dbReference type="RefSeq" id="WP_103960770.1">
    <property type="nucleotide sequence ID" value="NZ_FNVT01000013.1"/>
</dbReference>
<evidence type="ECO:0008006" key="5">
    <source>
        <dbReference type="Google" id="ProtNLM"/>
    </source>
</evidence>